<evidence type="ECO:0000313" key="2">
    <source>
        <dbReference type="EMBL" id="KAJ4450832.1"/>
    </source>
</evidence>
<evidence type="ECO:0000313" key="3">
    <source>
        <dbReference type="Proteomes" id="UP001148838"/>
    </source>
</evidence>
<gene>
    <name evidence="2" type="ORF">ANN_02263</name>
</gene>
<reference evidence="2 3" key="1">
    <citation type="journal article" date="2022" name="Allergy">
        <title>Genome assembly and annotation of Periplaneta americana reveal a comprehensive cockroach allergen profile.</title>
        <authorList>
            <person name="Wang L."/>
            <person name="Xiong Q."/>
            <person name="Saelim N."/>
            <person name="Wang L."/>
            <person name="Nong W."/>
            <person name="Wan A.T."/>
            <person name="Shi M."/>
            <person name="Liu X."/>
            <person name="Cao Q."/>
            <person name="Hui J.H.L."/>
            <person name="Sookrung N."/>
            <person name="Leung T.F."/>
            <person name="Tungtrongchitr A."/>
            <person name="Tsui S.K.W."/>
        </authorList>
    </citation>
    <scope>NUCLEOTIDE SEQUENCE [LARGE SCALE GENOMIC DNA]</scope>
    <source>
        <strain evidence="2">PWHHKU_190912</strain>
    </source>
</reference>
<proteinExistence type="predicted"/>
<dbReference type="EMBL" id="JAJSOF020000001">
    <property type="protein sequence ID" value="KAJ4450832.1"/>
    <property type="molecule type" value="Genomic_DNA"/>
</dbReference>
<feature type="region of interest" description="Disordered" evidence="1">
    <location>
        <begin position="225"/>
        <end position="244"/>
    </location>
</feature>
<accession>A0ABQ8TXJ8</accession>
<keyword evidence="3" id="KW-1185">Reference proteome</keyword>
<organism evidence="2 3">
    <name type="scientific">Periplaneta americana</name>
    <name type="common">American cockroach</name>
    <name type="synonym">Blatta americana</name>
    <dbReference type="NCBI Taxonomy" id="6978"/>
    <lineage>
        <taxon>Eukaryota</taxon>
        <taxon>Metazoa</taxon>
        <taxon>Ecdysozoa</taxon>
        <taxon>Arthropoda</taxon>
        <taxon>Hexapoda</taxon>
        <taxon>Insecta</taxon>
        <taxon>Pterygota</taxon>
        <taxon>Neoptera</taxon>
        <taxon>Polyneoptera</taxon>
        <taxon>Dictyoptera</taxon>
        <taxon>Blattodea</taxon>
        <taxon>Blattoidea</taxon>
        <taxon>Blattidae</taxon>
        <taxon>Blattinae</taxon>
        <taxon>Periplaneta</taxon>
    </lineage>
</organism>
<dbReference type="Proteomes" id="UP001148838">
    <property type="component" value="Unassembled WGS sequence"/>
</dbReference>
<sequence length="244" mass="27218">MSPGSSTESYPAFARIGLRENPGKNLNQVTCPGQESNPGHLVSRPDALTVTPQVWTPTIDVLPYLPPCILEARLYKRREYMRPCMTELPSVAMIMAASPTDPGLMFGRELKIHPTQEMCSTLKKKSPGRNSIALRLSEATVRSRALRLLSLGPFEGCVKRGRQRNSSSSGAKQRRSVLKEKQNDKPNDFCADLAQEISRTTSIVKDGFSVSVVIKGFMIHINNHHPRHDRPAGCWPHVHMPKQR</sequence>
<feature type="region of interest" description="Disordered" evidence="1">
    <location>
        <begin position="160"/>
        <end position="185"/>
    </location>
</feature>
<name>A0ABQ8TXJ8_PERAM</name>
<protein>
    <submittedName>
        <fullName evidence="2">Uncharacterized protein</fullName>
    </submittedName>
</protein>
<evidence type="ECO:0000256" key="1">
    <source>
        <dbReference type="SAM" id="MobiDB-lite"/>
    </source>
</evidence>
<comment type="caution">
    <text evidence="2">The sequence shown here is derived from an EMBL/GenBank/DDBJ whole genome shotgun (WGS) entry which is preliminary data.</text>
</comment>